<dbReference type="Gene3D" id="3.40.190.10">
    <property type="entry name" value="Periplasmic binding protein-like II"/>
    <property type="match status" value="1"/>
</dbReference>
<organism evidence="5 6">
    <name type="scientific">Paenibacillus hodogayensis</name>
    <dbReference type="NCBI Taxonomy" id="279208"/>
    <lineage>
        <taxon>Bacteria</taxon>
        <taxon>Bacillati</taxon>
        <taxon>Bacillota</taxon>
        <taxon>Bacilli</taxon>
        <taxon>Bacillales</taxon>
        <taxon>Paenibacillaceae</taxon>
        <taxon>Paenibacillus</taxon>
    </lineage>
</organism>
<dbReference type="Gene3D" id="1.10.10.10">
    <property type="entry name" value="Winged helix-like DNA-binding domain superfamily/Winged helix DNA-binding domain"/>
    <property type="match status" value="1"/>
</dbReference>
<keyword evidence="3" id="KW-0804">Transcription</keyword>
<keyword evidence="2" id="KW-0805">Transcription regulation</keyword>
<dbReference type="InterPro" id="IPR000847">
    <property type="entry name" value="LysR_HTH_N"/>
</dbReference>
<dbReference type="EMBL" id="JBHMAG010000008">
    <property type="protein sequence ID" value="MFB9751994.1"/>
    <property type="molecule type" value="Genomic_DNA"/>
</dbReference>
<gene>
    <name evidence="5" type="ORF">ACFFNY_10545</name>
</gene>
<dbReference type="Pfam" id="PF00126">
    <property type="entry name" value="HTH_1"/>
    <property type="match status" value="1"/>
</dbReference>
<dbReference type="RefSeq" id="WP_344915923.1">
    <property type="nucleotide sequence ID" value="NZ_BAAAYO010000017.1"/>
</dbReference>
<reference evidence="5 6" key="1">
    <citation type="submission" date="2024-09" db="EMBL/GenBank/DDBJ databases">
        <authorList>
            <person name="Sun Q."/>
            <person name="Mori K."/>
        </authorList>
    </citation>
    <scope>NUCLEOTIDE SEQUENCE [LARGE SCALE GENOMIC DNA]</scope>
    <source>
        <strain evidence="5 6">JCM 12520</strain>
    </source>
</reference>
<dbReference type="PRINTS" id="PR00039">
    <property type="entry name" value="HTHLYSR"/>
</dbReference>
<dbReference type="InterPro" id="IPR036390">
    <property type="entry name" value="WH_DNA-bd_sf"/>
</dbReference>
<evidence type="ECO:0000256" key="2">
    <source>
        <dbReference type="ARBA" id="ARBA00023015"/>
    </source>
</evidence>
<evidence type="ECO:0000259" key="4">
    <source>
        <dbReference type="PROSITE" id="PS50931"/>
    </source>
</evidence>
<dbReference type="InterPro" id="IPR036388">
    <property type="entry name" value="WH-like_DNA-bd_sf"/>
</dbReference>
<dbReference type="Proteomes" id="UP001589619">
    <property type="component" value="Unassembled WGS sequence"/>
</dbReference>
<sequence length="116" mass="12641">MSKAAKQLHMTQPSVSLAIKQLEGALQLNLFVRTPKGVELTIDGKMLFSFVEQAYGLISSAVKKMGEVVNLNNGEVRIGASDSTIRFVLLPFLKDFKQHYSGVKIKLVTGSTLGCL</sequence>
<evidence type="ECO:0000313" key="5">
    <source>
        <dbReference type="EMBL" id="MFB9751994.1"/>
    </source>
</evidence>
<evidence type="ECO:0000256" key="1">
    <source>
        <dbReference type="ARBA" id="ARBA00009437"/>
    </source>
</evidence>
<feature type="domain" description="HTH lysR-type" evidence="4">
    <location>
        <begin position="1"/>
        <end position="41"/>
    </location>
</feature>
<name>A0ABV5VUM0_9BACL</name>
<comment type="caution">
    <text evidence="5">The sequence shown here is derived from an EMBL/GenBank/DDBJ whole genome shotgun (WGS) entry which is preliminary data.</text>
</comment>
<comment type="similarity">
    <text evidence="1">Belongs to the LysR transcriptional regulatory family.</text>
</comment>
<evidence type="ECO:0000256" key="3">
    <source>
        <dbReference type="ARBA" id="ARBA00023163"/>
    </source>
</evidence>
<keyword evidence="6" id="KW-1185">Reference proteome</keyword>
<protein>
    <submittedName>
        <fullName evidence="5">LysR family transcriptional regulator</fullName>
    </submittedName>
</protein>
<dbReference type="PANTHER" id="PTHR30126">
    <property type="entry name" value="HTH-TYPE TRANSCRIPTIONAL REGULATOR"/>
    <property type="match status" value="1"/>
</dbReference>
<accession>A0ABV5VUM0</accession>
<dbReference type="PROSITE" id="PS50931">
    <property type="entry name" value="HTH_LYSR"/>
    <property type="match status" value="1"/>
</dbReference>
<proteinExistence type="inferred from homology"/>
<evidence type="ECO:0000313" key="6">
    <source>
        <dbReference type="Proteomes" id="UP001589619"/>
    </source>
</evidence>
<dbReference type="PANTHER" id="PTHR30126:SF64">
    <property type="entry name" value="HTH-TYPE TRANSCRIPTIONAL REGULATOR CITR"/>
    <property type="match status" value="1"/>
</dbReference>
<dbReference type="SUPFAM" id="SSF46785">
    <property type="entry name" value="Winged helix' DNA-binding domain"/>
    <property type="match status" value="1"/>
</dbReference>